<dbReference type="RefSeq" id="WP_025023207.1">
    <property type="nucleotide sequence ID" value="NZ_AZDZ01000019.1"/>
</dbReference>
<dbReference type="AlphaFoldDB" id="A0A0R1K6N2"/>
<name>A0A0R1K6N2_9LACO</name>
<organism evidence="2 3">
    <name type="scientific">Companilactobacillus nodensis DSM 19682 = JCM 14932 = NBRC 107160</name>
    <dbReference type="NCBI Taxonomy" id="1423775"/>
    <lineage>
        <taxon>Bacteria</taxon>
        <taxon>Bacillati</taxon>
        <taxon>Bacillota</taxon>
        <taxon>Bacilli</taxon>
        <taxon>Lactobacillales</taxon>
        <taxon>Lactobacillaceae</taxon>
        <taxon>Companilactobacillus</taxon>
    </lineage>
</organism>
<protein>
    <submittedName>
        <fullName evidence="2">Competence protein</fullName>
    </submittedName>
</protein>
<dbReference type="STRING" id="1423775.FD03_GL001677"/>
<reference evidence="2 3" key="1">
    <citation type="journal article" date="2015" name="Genome Announc.">
        <title>Expanding the biotechnology potential of lactobacilli through comparative genomics of 213 strains and associated genera.</title>
        <authorList>
            <person name="Sun Z."/>
            <person name="Harris H.M."/>
            <person name="McCann A."/>
            <person name="Guo C."/>
            <person name="Argimon S."/>
            <person name="Zhang W."/>
            <person name="Yang X."/>
            <person name="Jeffery I.B."/>
            <person name="Cooney J.C."/>
            <person name="Kagawa T.F."/>
            <person name="Liu W."/>
            <person name="Song Y."/>
            <person name="Salvetti E."/>
            <person name="Wrobel A."/>
            <person name="Rasinkangas P."/>
            <person name="Parkhill J."/>
            <person name="Rea M.C."/>
            <person name="O'Sullivan O."/>
            <person name="Ritari J."/>
            <person name="Douillard F.P."/>
            <person name="Paul Ross R."/>
            <person name="Yang R."/>
            <person name="Briner A.E."/>
            <person name="Felis G.E."/>
            <person name="de Vos W.M."/>
            <person name="Barrangou R."/>
            <person name="Klaenhammer T.R."/>
            <person name="Caufield P.W."/>
            <person name="Cui Y."/>
            <person name="Zhang H."/>
            <person name="O'Toole P.W."/>
        </authorList>
    </citation>
    <scope>NUCLEOTIDE SEQUENCE [LARGE SCALE GENOMIC DNA]</scope>
    <source>
        <strain evidence="2 3">DSM 19682</strain>
    </source>
</reference>
<dbReference type="Proteomes" id="UP000051248">
    <property type="component" value="Unassembled WGS sequence"/>
</dbReference>
<dbReference type="OrthoDB" id="3784230at2"/>
<evidence type="ECO:0000313" key="2">
    <source>
        <dbReference type="EMBL" id="KRK79311.1"/>
    </source>
</evidence>
<accession>A0A0R1K6N2</accession>
<dbReference type="eggNOG" id="COG4469">
    <property type="taxonomic scope" value="Bacteria"/>
</dbReference>
<feature type="domain" description="Competence protein CoiA nuclease-like" evidence="1">
    <location>
        <begin position="55"/>
        <end position="187"/>
    </location>
</feature>
<dbReference type="Pfam" id="PF06054">
    <property type="entry name" value="CoiA_nuc"/>
    <property type="match status" value="1"/>
</dbReference>
<sequence>MYAALNQDKRLTNAVESNFEDKYFCVKCERPVILIKNDNNAFFKHETANHNEENERDIHKKGKELIVDALKILGYQNIESEYYLKTIKQRPDIFINRKTIIEYQCAKINVDKLSSRVESYHALKIPNIWILGGEYLSNKIDRAHLKFISYRKPWGFYLIMLDSEHEQINLFYSIKLFGPFNKIRYKQKSFLIEDIQQLLEFKANLNQSISLEINPYQLDKIRKLKGKKADALKLKFYQSNKQTVEDFLKQKKFGSLKPIYQNHQWKLICGEQPEYLRQPFLRTKKEDN</sequence>
<dbReference type="PATRIC" id="fig|1423775.4.peg.1710"/>
<comment type="caution">
    <text evidence="2">The sequence shown here is derived from an EMBL/GenBank/DDBJ whole genome shotgun (WGS) entry which is preliminary data.</text>
</comment>
<dbReference type="InterPro" id="IPR010330">
    <property type="entry name" value="CoiA_nuc"/>
</dbReference>
<evidence type="ECO:0000313" key="3">
    <source>
        <dbReference type="Proteomes" id="UP000051248"/>
    </source>
</evidence>
<proteinExistence type="predicted"/>
<evidence type="ECO:0000259" key="1">
    <source>
        <dbReference type="Pfam" id="PF06054"/>
    </source>
</evidence>
<dbReference type="EMBL" id="AZDZ01000019">
    <property type="protein sequence ID" value="KRK79311.1"/>
    <property type="molecule type" value="Genomic_DNA"/>
</dbReference>
<gene>
    <name evidence="2" type="ORF">FD03_GL001677</name>
</gene>
<keyword evidence="3" id="KW-1185">Reference proteome</keyword>